<comment type="catalytic activity">
    <reaction evidence="11 14">
        <text>a (3R)-hydroxyacyl-[ACP] + NADP(+) = a 3-oxoacyl-[ACP] + NADPH + H(+)</text>
        <dbReference type="Rhea" id="RHEA:17397"/>
        <dbReference type="Rhea" id="RHEA-COMP:9916"/>
        <dbReference type="Rhea" id="RHEA-COMP:9945"/>
        <dbReference type="ChEBI" id="CHEBI:15378"/>
        <dbReference type="ChEBI" id="CHEBI:57783"/>
        <dbReference type="ChEBI" id="CHEBI:58349"/>
        <dbReference type="ChEBI" id="CHEBI:78776"/>
        <dbReference type="ChEBI" id="CHEBI:78827"/>
        <dbReference type="EC" id="1.1.1.100"/>
    </reaction>
</comment>
<evidence type="ECO:0000313" key="16">
    <source>
        <dbReference type="EMBL" id="ASR48004.1"/>
    </source>
</evidence>
<proteinExistence type="inferred from homology"/>
<comment type="function">
    <text evidence="1 14">Catalyzes the NADPH-dependent reduction of beta-ketoacyl-ACP substrates to beta-hydroxyacyl-ACP products, the first reductive step in the elongation cycle of fatty acid biosynthesis.</text>
</comment>
<feature type="binding site" evidence="13">
    <location>
        <begin position="65"/>
        <end position="66"/>
    </location>
    <ligand>
        <name>NADP(+)</name>
        <dbReference type="ChEBI" id="CHEBI:58349"/>
    </ligand>
</feature>
<dbReference type="InterPro" id="IPR036291">
    <property type="entry name" value="NAD(P)-bd_dom_sf"/>
</dbReference>
<organism evidence="16 17">
    <name type="scientific">Paenibacillus kribbensis</name>
    <dbReference type="NCBI Taxonomy" id="172713"/>
    <lineage>
        <taxon>Bacteria</taxon>
        <taxon>Bacillati</taxon>
        <taxon>Bacillota</taxon>
        <taxon>Bacilli</taxon>
        <taxon>Bacillales</taxon>
        <taxon>Paenibacillaceae</taxon>
        <taxon>Paenibacillus</taxon>
    </lineage>
</organism>
<protein>
    <recommendedName>
        <fullName evidence="14">3-oxoacyl-[acyl-carrier-protein] reductase</fullName>
        <ecNumber evidence="14">1.1.1.100</ecNumber>
    </recommendedName>
</protein>
<dbReference type="InterPro" id="IPR011284">
    <property type="entry name" value="3oxo_ACP_reduc"/>
</dbReference>
<evidence type="ECO:0000256" key="10">
    <source>
        <dbReference type="ARBA" id="ARBA00023160"/>
    </source>
</evidence>
<evidence type="ECO:0000256" key="14">
    <source>
        <dbReference type="RuleBase" id="RU366074"/>
    </source>
</evidence>
<dbReference type="NCBIfam" id="NF009466">
    <property type="entry name" value="PRK12826.1-2"/>
    <property type="match status" value="1"/>
</dbReference>
<dbReference type="NCBIfam" id="NF004197">
    <property type="entry name" value="PRK05653.1-1"/>
    <property type="match status" value="1"/>
</dbReference>
<evidence type="ECO:0000256" key="13">
    <source>
        <dbReference type="PIRSR" id="PIRSR611284-2"/>
    </source>
</evidence>
<keyword evidence="17" id="KW-1185">Reference proteome</keyword>
<keyword evidence="7 13" id="KW-0521">NADP</keyword>
<dbReference type="RefSeq" id="WP_094155475.1">
    <property type="nucleotide sequence ID" value="NZ_CP020028.1"/>
</dbReference>
<dbReference type="KEGG" id="pkb:B4V02_15535"/>
<evidence type="ECO:0000256" key="9">
    <source>
        <dbReference type="ARBA" id="ARBA00023098"/>
    </source>
</evidence>
<gene>
    <name evidence="16" type="ORF">B4V02_15535</name>
</gene>
<dbReference type="Pfam" id="PF13561">
    <property type="entry name" value="adh_short_C2"/>
    <property type="match status" value="1"/>
</dbReference>
<dbReference type="UniPathway" id="UPA00094"/>
<comment type="subunit">
    <text evidence="4 14">Homotetramer.</text>
</comment>
<evidence type="ECO:0000259" key="15">
    <source>
        <dbReference type="SMART" id="SM00822"/>
    </source>
</evidence>
<dbReference type="PRINTS" id="PR00081">
    <property type="entry name" value="GDHRDH"/>
</dbReference>
<evidence type="ECO:0000256" key="4">
    <source>
        <dbReference type="ARBA" id="ARBA00011881"/>
    </source>
</evidence>
<evidence type="ECO:0000256" key="5">
    <source>
        <dbReference type="ARBA" id="ARBA00022516"/>
    </source>
</evidence>
<dbReference type="GO" id="GO:0006633">
    <property type="term" value="P:fatty acid biosynthetic process"/>
    <property type="evidence" value="ECO:0007669"/>
    <property type="project" value="UniProtKB-UniPathway"/>
</dbReference>
<keyword evidence="9 14" id="KW-0443">Lipid metabolism</keyword>
<evidence type="ECO:0000256" key="2">
    <source>
        <dbReference type="ARBA" id="ARBA00005194"/>
    </source>
</evidence>
<evidence type="ECO:0000256" key="12">
    <source>
        <dbReference type="PIRSR" id="PIRSR611284-1"/>
    </source>
</evidence>
<dbReference type="InterPro" id="IPR057326">
    <property type="entry name" value="KR_dom"/>
</dbReference>
<evidence type="ECO:0000256" key="3">
    <source>
        <dbReference type="ARBA" id="ARBA00006484"/>
    </source>
</evidence>
<accession>A0A222WQ22</accession>
<dbReference type="SMART" id="SM00822">
    <property type="entry name" value="PKS_KR"/>
    <property type="match status" value="1"/>
</dbReference>
<dbReference type="SUPFAM" id="SSF51735">
    <property type="entry name" value="NAD(P)-binding Rossmann-fold domains"/>
    <property type="match status" value="1"/>
</dbReference>
<feature type="binding site" evidence="13">
    <location>
        <position position="190"/>
    </location>
    <ligand>
        <name>NADP(+)</name>
        <dbReference type="ChEBI" id="CHEBI:58349"/>
    </ligand>
</feature>
<dbReference type="AlphaFoldDB" id="A0A222WQ22"/>
<dbReference type="Proteomes" id="UP000214666">
    <property type="component" value="Chromosome"/>
</dbReference>
<dbReference type="Gene3D" id="3.40.50.720">
    <property type="entry name" value="NAD(P)-binding Rossmann-like Domain"/>
    <property type="match status" value="1"/>
</dbReference>
<dbReference type="PRINTS" id="PR00080">
    <property type="entry name" value="SDRFAMILY"/>
</dbReference>
<dbReference type="InterPro" id="IPR050259">
    <property type="entry name" value="SDR"/>
</dbReference>
<reference evidence="16 17" key="1">
    <citation type="submission" date="2017-03" db="EMBL/GenBank/DDBJ databases">
        <title>Complete genome sequence of Paenibacillus Kribbensis producing bioflocculants.</title>
        <authorList>
            <person name="Lee H.-G."/>
            <person name="Oh H.-M."/>
        </authorList>
    </citation>
    <scope>NUCLEOTIDE SEQUENCE [LARGE SCALE GENOMIC DNA]</scope>
    <source>
        <strain evidence="16 17">AM49</strain>
    </source>
</reference>
<dbReference type="PANTHER" id="PTHR42879">
    <property type="entry name" value="3-OXOACYL-(ACYL-CARRIER-PROTEIN) REDUCTASE"/>
    <property type="match status" value="1"/>
</dbReference>
<dbReference type="GO" id="GO:0004316">
    <property type="term" value="F:3-oxoacyl-[acyl-carrier-protein] reductase (NADPH) activity"/>
    <property type="evidence" value="ECO:0007669"/>
    <property type="project" value="UniProtKB-UniRule"/>
</dbReference>
<feature type="binding site" evidence="13">
    <location>
        <position position="92"/>
    </location>
    <ligand>
        <name>NADP(+)</name>
        <dbReference type="ChEBI" id="CHEBI:58349"/>
    </ligand>
</feature>
<sequence length="249" mass="26110">MSKPLSGKTALVTGASRGIGRSIALALAEAGANVAVNYAGSEAAAAEVAEQIRAKGVEAITVQANVGRADEADRLIKDVIDAWGKIDILVNNAGITRDNLIMRMKEEEFDQVIETNLKGVFNCLKAATRPMMKQRSGRIINISSVVGVLGNAGQANYVAAKAGVIGLTKSSAKELASRGITVNCVAPGFIDTDMTQVLADDLRDSMLGSIPLARLGRPEEIANVVLFLASDASSYMTGQTLHVDGGMYM</sequence>
<feature type="binding site" evidence="13">
    <location>
        <begin position="157"/>
        <end position="161"/>
    </location>
    <ligand>
        <name>NADP(+)</name>
        <dbReference type="ChEBI" id="CHEBI:58349"/>
    </ligand>
</feature>
<keyword evidence="10 14" id="KW-0275">Fatty acid biosynthesis</keyword>
<dbReference type="FunFam" id="3.40.50.720:FF:000037">
    <property type="entry name" value="3-oxoacyl-[acyl-carrier-protein] reductase FabG"/>
    <property type="match status" value="1"/>
</dbReference>
<dbReference type="PANTHER" id="PTHR42879:SF2">
    <property type="entry name" value="3-OXOACYL-[ACYL-CARRIER-PROTEIN] REDUCTASE FABG"/>
    <property type="match status" value="1"/>
</dbReference>
<dbReference type="NCBIfam" id="NF005559">
    <property type="entry name" value="PRK07231.1"/>
    <property type="match status" value="1"/>
</dbReference>
<dbReference type="OrthoDB" id="9803333at2"/>
<dbReference type="EC" id="1.1.1.100" evidence="14"/>
<dbReference type="STRING" id="172713.GCA_001705305_01868"/>
<dbReference type="GO" id="GO:0051287">
    <property type="term" value="F:NAD binding"/>
    <property type="evidence" value="ECO:0007669"/>
    <property type="project" value="UniProtKB-UniRule"/>
</dbReference>
<comment type="similarity">
    <text evidence="3 14">Belongs to the short-chain dehydrogenases/reductases (SDR) family.</text>
</comment>
<name>A0A222WQ22_9BACL</name>
<keyword evidence="5 14" id="KW-0444">Lipid biosynthesis</keyword>
<dbReference type="NCBIfam" id="TIGR01830">
    <property type="entry name" value="3oxo_ACP_reduc"/>
    <property type="match status" value="1"/>
</dbReference>
<dbReference type="EMBL" id="CP020028">
    <property type="protein sequence ID" value="ASR48004.1"/>
    <property type="molecule type" value="Genomic_DNA"/>
</dbReference>
<dbReference type="NCBIfam" id="NF004199">
    <property type="entry name" value="PRK05653.1-4"/>
    <property type="match status" value="1"/>
</dbReference>
<evidence type="ECO:0000256" key="1">
    <source>
        <dbReference type="ARBA" id="ARBA00002607"/>
    </source>
</evidence>
<keyword evidence="8 14" id="KW-0560">Oxidoreductase</keyword>
<feature type="domain" description="Ketoreductase" evidence="15">
    <location>
        <begin position="8"/>
        <end position="188"/>
    </location>
</feature>
<dbReference type="NCBIfam" id="NF004198">
    <property type="entry name" value="PRK05653.1-3"/>
    <property type="match status" value="1"/>
</dbReference>
<comment type="pathway">
    <text evidence="2 14">Lipid metabolism; fatty acid biosynthesis.</text>
</comment>
<evidence type="ECO:0000256" key="6">
    <source>
        <dbReference type="ARBA" id="ARBA00022832"/>
    </source>
</evidence>
<feature type="active site" description="Proton acceptor" evidence="12">
    <location>
        <position position="157"/>
    </location>
</feature>
<evidence type="ECO:0000313" key="17">
    <source>
        <dbReference type="Proteomes" id="UP000214666"/>
    </source>
</evidence>
<evidence type="ECO:0000256" key="7">
    <source>
        <dbReference type="ARBA" id="ARBA00022857"/>
    </source>
</evidence>
<evidence type="ECO:0000256" key="8">
    <source>
        <dbReference type="ARBA" id="ARBA00023002"/>
    </source>
</evidence>
<evidence type="ECO:0000256" key="11">
    <source>
        <dbReference type="ARBA" id="ARBA00048508"/>
    </source>
</evidence>
<keyword evidence="6 14" id="KW-0276">Fatty acid metabolism</keyword>
<dbReference type="CDD" id="cd05333">
    <property type="entry name" value="BKR_SDR_c"/>
    <property type="match status" value="1"/>
</dbReference>
<feature type="binding site" evidence="13">
    <location>
        <begin position="14"/>
        <end position="17"/>
    </location>
    <ligand>
        <name>NADP(+)</name>
        <dbReference type="ChEBI" id="CHEBI:58349"/>
    </ligand>
</feature>
<dbReference type="InterPro" id="IPR002347">
    <property type="entry name" value="SDR_fam"/>
</dbReference>